<evidence type="ECO:0000313" key="6">
    <source>
        <dbReference type="Proteomes" id="UP001595851"/>
    </source>
</evidence>
<dbReference type="Pfam" id="PF00501">
    <property type="entry name" value="AMP-binding"/>
    <property type="match status" value="1"/>
</dbReference>
<reference evidence="6" key="1">
    <citation type="journal article" date="2019" name="Int. J. Syst. Evol. Microbiol.">
        <title>The Global Catalogue of Microorganisms (GCM) 10K type strain sequencing project: providing services to taxonomists for standard genome sequencing and annotation.</title>
        <authorList>
            <consortium name="The Broad Institute Genomics Platform"/>
            <consortium name="The Broad Institute Genome Sequencing Center for Infectious Disease"/>
            <person name="Wu L."/>
            <person name="Ma J."/>
        </authorList>
    </citation>
    <scope>NUCLEOTIDE SEQUENCE [LARGE SCALE GENOMIC DNA]</scope>
    <source>
        <strain evidence="6">TBRC 1276</strain>
    </source>
</reference>
<organism evidence="5 6">
    <name type="scientific">Nonomuraea purpurea</name>
    <dbReference type="NCBI Taxonomy" id="1849276"/>
    <lineage>
        <taxon>Bacteria</taxon>
        <taxon>Bacillati</taxon>
        <taxon>Actinomycetota</taxon>
        <taxon>Actinomycetes</taxon>
        <taxon>Streptosporangiales</taxon>
        <taxon>Streptosporangiaceae</taxon>
        <taxon>Nonomuraea</taxon>
    </lineage>
</organism>
<dbReference type="InterPro" id="IPR025110">
    <property type="entry name" value="AMP-bd_C"/>
</dbReference>
<protein>
    <submittedName>
        <fullName evidence="5">Amino acid adenylation domain-containing protein</fullName>
    </submittedName>
</protein>
<dbReference type="Gene3D" id="3.40.50.12780">
    <property type="entry name" value="N-terminal domain of ligase-like"/>
    <property type="match status" value="1"/>
</dbReference>
<name>A0ABV8GTR3_9ACTN</name>
<dbReference type="InterPro" id="IPR020845">
    <property type="entry name" value="AMP-binding_CS"/>
</dbReference>
<accession>A0ABV8GTR3</accession>
<dbReference type="Gene3D" id="3.30.559.10">
    <property type="entry name" value="Chloramphenicol acetyltransferase-like domain"/>
    <property type="match status" value="1"/>
</dbReference>
<evidence type="ECO:0000256" key="3">
    <source>
        <dbReference type="ARBA" id="ARBA00022553"/>
    </source>
</evidence>
<dbReference type="Pfam" id="PF00550">
    <property type="entry name" value="PP-binding"/>
    <property type="match status" value="1"/>
</dbReference>
<sequence>MRLDAATEALWALQSLMPGSSISNVAIAFDLDRQARWWPLQQAVNALIRRHAALRASFPSAEGLPVRHEHAEHELELDIDVHSTGPETVEADLREYAARPFDLDTAPLIRVGMFTVSPGHSVICVVAHHIVMDAASLRVLVREIVQAYQSVEEGRELLAGQPASPAALPAPSQAAMDFWRGHVAGFDPSGMRLDAAAPEDSGPDFTGEVVERVVPDDVMEVLAELRRACRSTDAMVLLAAYYLAVRRHGAARDALVGVMADTRGGTAADAVGYHIATVPLRVAVDDEMSFPELVQRVTRTMADAFEHGLMTYELVGRYVPESTAAPDWWRSGLVHHVFNFRGDQQAEARMGESSIGYRDVFIGLSRFDLDLAVERLGPRIIVKLHYRTRVFDRAFAESFLDRLLGVLRQAARRRSLPVAGFDLRTERDRRLIEEVNETGRQWQGPRTVLGMVIEAAGRTPDAVALSSPEGSVTYAELVRMAAAVRDQVRAHDGGPGSVVALAGPRGPGLAAAVLGVWAAGAAYLPLDAAHPARRLSFQLDDAACQLIIGDHRLPDECTRGRTVLTLPSAERVTGPLTEPEADAEAYLIYTSGSTGTPKGVWLSHGNLANVVRHFADLCDLGAGDGVLWLTTFAFDISALELCLPLSRGGRVVAAPDSALHSPDVLLETVAREDVAIVQATPTTWRQVAPHAAGLLVGRTLLCGGEPLTSALAGQLLATGATVYNVYGPTETTIWSTAAQVVDPASTAIGRPVANTRVHVVDGRLSPLPPGIVGELCVSGDGVAKGYHRLPDLTADRFRHDEELGRLYRTGDRALLRHDGTLILLGRADRQVKLRGHRVELGEVEAVLEGHPEVRAASVVLRGDPSADGVLAAFVAARDRRGLRADLWAYAADRLPSYCVPARLAVLPALPTTANGKIDTKALAGWPLEPAEAGEREPSTHRTAGDEIERGLVRLWREVLGRHDMDVDANFFLSGGHSLAAARLAELATRRLGTPVTMGMVFRAPTPARLAHLIEVPEGAR</sequence>
<dbReference type="PROSITE" id="PS00012">
    <property type="entry name" value="PHOSPHOPANTETHEINE"/>
    <property type="match status" value="1"/>
</dbReference>
<dbReference type="Pfam" id="PF00668">
    <property type="entry name" value="Condensation"/>
    <property type="match status" value="1"/>
</dbReference>
<feature type="domain" description="Carrier" evidence="4">
    <location>
        <begin position="942"/>
        <end position="1017"/>
    </location>
</feature>
<dbReference type="NCBIfam" id="TIGR01733">
    <property type="entry name" value="AA-adenyl-dom"/>
    <property type="match status" value="1"/>
</dbReference>
<dbReference type="PROSITE" id="PS50075">
    <property type="entry name" value="CARRIER"/>
    <property type="match status" value="1"/>
</dbReference>
<dbReference type="Gene3D" id="1.10.1200.10">
    <property type="entry name" value="ACP-like"/>
    <property type="match status" value="1"/>
</dbReference>
<dbReference type="InterPro" id="IPR045851">
    <property type="entry name" value="AMP-bd_C_sf"/>
</dbReference>
<dbReference type="SUPFAM" id="SSF47336">
    <property type="entry name" value="ACP-like"/>
    <property type="match status" value="1"/>
</dbReference>
<dbReference type="InterPro" id="IPR000873">
    <property type="entry name" value="AMP-dep_synth/lig_dom"/>
</dbReference>
<dbReference type="CDD" id="cd05930">
    <property type="entry name" value="A_NRPS"/>
    <property type="match status" value="1"/>
</dbReference>
<evidence type="ECO:0000256" key="2">
    <source>
        <dbReference type="ARBA" id="ARBA00022450"/>
    </source>
</evidence>
<proteinExistence type="predicted"/>
<dbReference type="InterPro" id="IPR006162">
    <property type="entry name" value="Ppantetheine_attach_site"/>
</dbReference>
<dbReference type="InterPro" id="IPR009081">
    <property type="entry name" value="PP-bd_ACP"/>
</dbReference>
<dbReference type="PANTHER" id="PTHR45527">
    <property type="entry name" value="NONRIBOSOMAL PEPTIDE SYNTHETASE"/>
    <property type="match status" value="1"/>
</dbReference>
<dbReference type="EMBL" id="JBHSBI010000047">
    <property type="protein sequence ID" value="MFC4015629.1"/>
    <property type="molecule type" value="Genomic_DNA"/>
</dbReference>
<evidence type="ECO:0000256" key="1">
    <source>
        <dbReference type="ARBA" id="ARBA00001957"/>
    </source>
</evidence>
<dbReference type="RefSeq" id="WP_379535442.1">
    <property type="nucleotide sequence ID" value="NZ_JBHSBI010000047.1"/>
</dbReference>
<dbReference type="PROSITE" id="PS00455">
    <property type="entry name" value="AMP_BINDING"/>
    <property type="match status" value="1"/>
</dbReference>
<evidence type="ECO:0000259" key="4">
    <source>
        <dbReference type="PROSITE" id="PS50075"/>
    </source>
</evidence>
<dbReference type="InterPro" id="IPR036736">
    <property type="entry name" value="ACP-like_sf"/>
</dbReference>
<dbReference type="InterPro" id="IPR001242">
    <property type="entry name" value="Condensation_dom"/>
</dbReference>
<dbReference type="InterPro" id="IPR010071">
    <property type="entry name" value="AA_adenyl_dom"/>
</dbReference>
<dbReference type="InterPro" id="IPR023213">
    <property type="entry name" value="CAT-like_dom_sf"/>
</dbReference>
<evidence type="ECO:0000313" key="5">
    <source>
        <dbReference type="EMBL" id="MFC4015629.1"/>
    </source>
</evidence>
<dbReference type="PANTHER" id="PTHR45527:SF1">
    <property type="entry name" value="FATTY ACID SYNTHASE"/>
    <property type="match status" value="1"/>
</dbReference>
<dbReference type="SUPFAM" id="SSF52777">
    <property type="entry name" value="CoA-dependent acyltransferases"/>
    <property type="match status" value="2"/>
</dbReference>
<dbReference type="InterPro" id="IPR042099">
    <property type="entry name" value="ANL_N_sf"/>
</dbReference>
<dbReference type="Proteomes" id="UP001595851">
    <property type="component" value="Unassembled WGS sequence"/>
</dbReference>
<gene>
    <name evidence="5" type="ORF">ACFOY2_51050</name>
</gene>
<comment type="caution">
    <text evidence="5">The sequence shown here is derived from an EMBL/GenBank/DDBJ whole genome shotgun (WGS) entry which is preliminary data.</text>
</comment>
<dbReference type="SUPFAM" id="SSF56801">
    <property type="entry name" value="Acetyl-CoA synthetase-like"/>
    <property type="match status" value="1"/>
</dbReference>
<dbReference type="Gene3D" id="3.30.559.30">
    <property type="entry name" value="Nonribosomal peptide synthetase, condensation domain"/>
    <property type="match status" value="1"/>
</dbReference>
<keyword evidence="3" id="KW-0597">Phosphoprotein</keyword>
<comment type="cofactor">
    <cofactor evidence="1">
        <name>pantetheine 4'-phosphate</name>
        <dbReference type="ChEBI" id="CHEBI:47942"/>
    </cofactor>
</comment>
<dbReference type="Pfam" id="PF13193">
    <property type="entry name" value="AMP-binding_C"/>
    <property type="match status" value="1"/>
</dbReference>
<dbReference type="Gene3D" id="3.30.300.30">
    <property type="match status" value="1"/>
</dbReference>
<keyword evidence="2" id="KW-0596">Phosphopantetheine</keyword>
<keyword evidence="6" id="KW-1185">Reference proteome</keyword>